<dbReference type="InterPro" id="IPR016024">
    <property type="entry name" value="ARM-type_fold"/>
</dbReference>
<dbReference type="PANTHER" id="PTHR46168:SF12">
    <property type="entry name" value="ARMADILLO REPEAT ONLY 4-LIKE PROTEIN"/>
    <property type="match status" value="1"/>
</dbReference>
<proteinExistence type="predicted"/>
<evidence type="ECO:0000313" key="1">
    <source>
        <dbReference type="EMBL" id="MBA0877492.1"/>
    </source>
</evidence>
<evidence type="ECO:0000313" key="2">
    <source>
        <dbReference type="Proteomes" id="UP000593576"/>
    </source>
</evidence>
<dbReference type="InterPro" id="IPR011989">
    <property type="entry name" value="ARM-like"/>
</dbReference>
<reference evidence="1 2" key="1">
    <citation type="journal article" date="2019" name="Genome Biol. Evol.">
        <title>Insights into the evolution of the New World diploid cottons (Gossypium, subgenus Houzingenia) based on genome sequencing.</title>
        <authorList>
            <person name="Grover C.E."/>
            <person name="Arick M.A. 2nd"/>
            <person name="Thrash A."/>
            <person name="Conover J.L."/>
            <person name="Sanders W.S."/>
            <person name="Peterson D.G."/>
            <person name="Frelichowski J.E."/>
            <person name="Scheffler J.A."/>
            <person name="Scheffler B.E."/>
            <person name="Wendel J.F."/>
        </authorList>
    </citation>
    <scope>NUCLEOTIDE SEQUENCE [LARGE SCALE GENOMIC DNA]</scope>
    <source>
        <strain evidence="1">1</strain>
        <tissue evidence="1">Leaf</tissue>
    </source>
</reference>
<dbReference type="SUPFAM" id="SSF48371">
    <property type="entry name" value="ARM repeat"/>
    <property type="match status" value="1"/>
</dbReference>
<accession>A0A7J9N2H3</accession>
<sequence length="276" mass="30362">SSPAAKAVVDELLRVIKELDYTKLRVPAIKSIGSLARSFLARQSRVIGPLVARLGNTDQDVAMEAAIALKNFVSTCNYLCSEHSKSIIEFEGVPFLMKDLNCGRGRVFGRIAFIAVADITDAIAVIAAGALTALQTIDPEVITEYRELETLVPHTISKLQSYLTVEQQQTESSTGIKQFFTKQSKAVVATIGGAMPPLKTRRIQQFLKVKCMELALISVYYLKKRLVIKEPAQKLRFPMKPHISVLPKKANEVGFHADQEADQAVRAMQVAAEAYA</sequence>
<organism evidence="1 2">
    <name type="scientific">Gossypium schwendimanii</name>
    <name type="common">Cotton</name>
    <dbReference type="NCBI Taxonomy" id="34291"/>
    <lineage>
        <taxon>Eukaryota</taxon>
        <taxon>Viridiplantae</taxon>
        <taxon>Streptophyta</taxon>
        <taxon>Embryophyta</taxon>
        <taxon>Tracheophyta</taxon>
        <taxon>Spermatophyta</taxon>
        <taxon>Magnoliopsida</taxon>
        <taxon>eudicotyledons</taxon>
        <taxon>Gunneridae</taxon>
        <taxon>Pentapetalae</taxon>
        <taxon>rosids</taxon>
        <taxon>malvids</taxon>
        <taxon>Malvales</taxon>
        <taxon>Malvaceae</taxon>
        <taxon>Malvoideae</taxon>
        <taxon>Gossypium</taxon>
    </lineage>
</organism>
<protein>
    <submittedName>
        <fullName evidence="1">Uncharacterized protein</fullName>
    </submittedName>
</protein>
<keyword evidence="2" id="KW-1185">Reference proteome</keyword>
<feature type="non-terminal residue" evidence="1">
    <location>
        <position position="1"/>
    </location>
</feature>
<comment type="caution">
    <text evidence="1">The sequence shown here is derived from an EMBL/GenBank/DDBJ whole genome shotgun (WGS) entry which is preliminary data.</text>
</comment>
<gene>
    <name evidence="1" type="ORF">Goshw_001544</name>
</gene>
<dbReference type="Gene3D" id="1.25.10.10">
    <property type="entry name" value="Leucine-rich Repeat Variant"/>
    <property type="match status" value="1"/>
</dbReference>
<dbReference type="Proteomes" id="UP000593576">
    <property type="component" value="Unassembled WGS sequence"/>
</dbReference>
<dbReference type="AlphaFoldDB" id="A0A7J9N2H3"/>
<dbReference type="EMBL" id="JABFAF010268318">
    <property type="protein sequence ID" value="MBA0877492.1"/>
    <property type="molecule type" value="Genomic_DNA"/>
</dbReference>
<name>A0A7J9N2H3_GOSSC</name>
<dbReference type="PANTHER" id="PTHR46168">
    <property type="entry name" value="ARMADILLO REPEAT ONLY 4"/>
    <property type="match status" value="1"/>
</dbReference>
<feature type="non-terminal residue" evidence="1">
    <location>
        <position position="276"/>
    </location>
</feature>